<dbReference type="InterPro" id="IPR036390">
    <property type="entry name" value="WH_DNA-bd_sf"/>
</dbReference>
<dbReference type="PANTHER" id="PTHR42756">
    <property type="entry name" value="TRANSCRIPTIONAL REGULATOR, MARR"/>
    <property type="match status" value="1"/>
</dbReference>
<dbReference type="InterPro" id="IPR036388">
    <property type="entry name" value="WH-like_DNA-bd_sf"/>
</dbReference>
<evidence type="ECO:0000313" key="6">
    <source>
        <dbReference type="Proteomes" id="UP000641206"/>
    </source>
</evidence>
<keyword evidence="6" id="KW-1185">Reference proteome</keyword>
<proteinExistence type="predicted"/>
<dbReference type="RefSeq" id="WP_188733510.1">
    <property type="nucleotide sequence ID" value="NZ_BMLW01000003.1"/>
</dbReference>
<comment type="caution">
    <text evidence="5">The sequence shown here is derived from an EMBL/GenBank/DDBJ whole genome shotgun (WGS) entry which is preliminary data.</text>
</comment>
<evidence type="ECO:0000313" key="5">
    <source>
        <dbReference type="EMBL" id="GGP09056.1"/>
    </source>
</evidence>
<evidence type="ECO:0000256" key="1">
    <source>
        <dbReference type="ARBA" id="ARBA00023015"/>
    </source>
</evidence>
<dbReference type="SUPFAM" id="SSF46785">
    <property type="entry name" value="Winged helix' DNA-binding domain"/>
    <property type="match status" value="1"/>
</dbReference>
<keyword evidence="2" id="KW-0238">DNA-binding</keyword>
<protein>
    <recommendedName>
        <fullName evidence="4">HTH marR-type domain-containing protein</fullName>
    </recommendedName>
</protein>
<feature type="domain" description="HTH marR-type" evidence="4">
    <location>
        <begin position="5"/>
        <end position="141"/>
    </location>
</feature>
<reference evidence="6" key="1">
    <citation type="journal article" date="2019" name="Int. J. Syst. Evol. Microbiol.">
        <title>The Global Catalogue of Microorganisms (GCM) 10K type strain sequencing project: providing services to taxonomists for standard genome sequencing and annotation.</title>
        <authorList>
            <consortium name="The Broad Institute Genomics Platform"/>
            <consortium name="The Broad Institute Genome Sequencing Center for Infectious Disease"/>
            <person name="Wu L."/>
            <person name="Ma J."/>
        </authorList>
    </citation>
    <scope>NUCLEOTIDE SEQUENCE [LARGE SCALE GENOMIC DNA]</scope>
    <source>
        <strain evidence="6">CGMCC 1.7693</strain>
    </source>
</reference>
<dbReference type="InterPro" id="IPR000835">
    <property type="entry name" value="HTH_MarR-typ"/>
</dbReference>
<evidence type="ECO:0000256" key="2">
    <source>
        <dbReference type="ARBA" id="ARBA00023125"/>
    </source>
</evidence>
<accession>A0ABQ2NQ73</accession>
<keyword evidence="1" id="KW-0805">Transcription regulation</keyword>
<dbReference type="Proteomes" id="UP000641206">
    <property type="component" value="Unassembled WGS sequence"/>
</dbReference>
<evidence type="ECO:0000259" key="4">
    <source>
        <dbReference type="PROSITE" id="PS50995"/>
    </source>
</evidence>
<name>A0ABQ2NQ73_9BACI</name>
<dbReference type="EMBL" id="BMLW01000003">
    <property type="protein sequence ID" value="GGP09056.1"/>
    <property type="molecule type" value="Genomic_DNA"/>
</dbReference>
<dbReference type="PROSITE" id="PS50995">
    <property type="entry name" value="HTH_MARR_2"/>
    <property type="match status" value="1"/>
</dbReference>
<sequence>MNSKDDKLANTVLDIVRMANLLERIGGKYAGKGGLPSVYQYMLLSILSNQGDLSLREIRENTLVTKQAITGLIERMKKSDYIETYTDPSDRRITRVHITKKGNDALNQILPHRVTGNRQAFSILDEEEINQLHTILPKFIHHVEKLLKE</sequence>
<dbReference type="PANTHER" id="PTHR42756:SF1">
    <property type="entry name" value="TRANSCRIPTIONAL REPRESSOR OF EMRAB OPERON"/>
    <property type="match status" value="1"/>
</dbReference>
<gene>
    <name evidence="5" type="ORF">GCM10011346_11580</name>
</gene>
<dbReference type="SMART" id="SM00347">
    <property type="entry name" value="HTH_MARR"/>
    <property type="match status" value="1"/>
</dbReference>
<evidence type="ECO:0000256" key="3">
    <source>
        <dbReference type="ARBA" id="ARBA00023163"/>
    </source>
</evidence>
<keyword evidence="3" id="KW-0804">Transcription</keyword>
<organism evidence="5 6">
    <name type="scientific">Oceanobacillus neutriphilus</name>
    <dbReference type="NCBI Taxonomy" id="531815"/>
    <lineage>
        <taxon>Bacteria</taxon>
        <taxon>Bacillati</taxon>
        <taxon>Bacillota</taxon>
        <taxon>Bacilli</taxon>
        <taxon>Bacillales</taxon>
        <taxon>Bacillaceae</taxon>
        <taxon>Oceanobacillus</taxon>
    </lineage>
</organism>
<dbReference type="Gene3D" id="1.10.10.10">
    <property type="entry name" value="Winged helix-like DNA-binding domain superfamily/Winged helix DNA-binding domain"/>
    <property type="match status" value="1"/>
</dbReference>
<dbReference type="Pfam" id="PF12802">
    <property type="entry name" value="MarR_2"/>
    <property type="match status" value="1"/>
</dbReference>
<dbReference type="PRINTS" id="PR00598">
    <property type="entry name" value="HTHMARR"/>
</dbReference>